<proteinExistence type="predicted"/>
<keyword evidence="2" id="KW-1133">Transmembrane helix</keyword>
<reference evidence="3" key="1">
    <citation type="journal article" date="2020" name="Stud. Mycol.">
        <title>101 Dothideomycetes genomes: a test case for predicting lifestyles and emergence of pathogens.</title>
        <authorList>
            <person name="Haridas S."/>
            <person name="Albert R."/>
            <person name="Binder M."/>
            <person name="Bloem J."/>
            <person name="Labutti K."/>
            <person name="Salamov A."/>
            <person name="Andreopoulos B."/>
            <person name="Baker S."/>
            <person name="Barry K."/>
            <person name="Bills G."/>
            <person name="Bluhm B."/>
            <person name="Cannon C."/>
            <person name="Castanera R."/>
            <person name="Culley D."/>
            <person name="Daum C."/>
            <person name="Ezra D."/>
            <person name="Gonzalez J."/>
            <person name="Henrissat B."/>
            <person name="Kuo A."/>
            <person name="Liang C."/>
            <person name="Lipzen A."/>
            <person name="Lutzoni F."/>
            <person name="Magnuson J."/>
            <person name="Mondo S."/>
            <person name="Nolan M."/>
            <person name="Ohm R."/>
            <person name="Pangilinan J."/>
            <person name="Park H.-J."/>
            <person name="Ramirez L."/>
            <person name="Alfaro M."/>
            <person name="Sun H."/>
            <person name="Tritt A."/>
            <person name="Yoshinaga Y."/>
            <person name="Zwiers L.-H."/>
            <person name="Turgeon B."/>
            <person name="Goodwin S."/>
            <person name="Spatafora J."/>
            <person name="Crous P."/>
            <person name="Grigoriev I."/>
        </authorList>
    </citation>
    <scope>NUCLEOTIDE SEQUENCE</scope>
    <source>
        <strain evidence="3">CBS 113389</strain>
    </source>
</reference>
<evidence type="ECO:0000256" key="1">
    <source>
        <dbReference type="SAM" id="MobiDB-lite"/>
    </source>
</evidence>
<keyword evidence="2" id="KW-0812">Transmembrane</keyword>
<organism evidence="3 4">
    <name type="scientific">Neohortaea acidophila</name>
    <dbReference type="NCBI Taxonomy" id="245834"/>
    <lineage>
        <taxon>Eukaryota</taxon>
        <taxon>Fungi</taxon>
        <taxon>Dikarya</taxon>
        <taxon>Ascomycota</taxon>
        <taxon>Pezizomycotina</taxon>
        <taxon>Dothideomycetes</taxon>
        <taxon>Dothideomycetidae</taxon>
        <taxon>Mycosphaerellales</taxon>
        <taxon>Teratosphaeriaceae</taxon>
        <taxon>Neohortaea</taxon>
    </lineage>
</organism>
<protein>
    <submittedName>
        <fullName evidence="3">Uncharacterized protein</fullName>
    </submittedName>
</protein>
<accession>A0A6A6PJS5</accession>
<gene>
    <name evidence="3" type="ORF">BDY17DRAFT_318727</name>
</gene>
<dbReference type="RefSeq" id="XP_033586822.1">
    <property type="nucleotide sequence ID" value="XM_033736220.1"/>
</dbReference>
<evidence type="ECO:0000313" key="3">
    <source>
        <dbReference type="EMBL" id="KAF2480252.1"/>
    </source>
</evidence>
<dbReference type="Proteomes" id="UP000799767">
    <property type="component" value="Unassembled WGS sequence"/>
</dbReference>
<feature type="region of interest" description="Disordered" evidence="1">
    <location>
        <begin position="535"/>
        <end position="584"/>
    </location>
</feature>
<evidence type="ECO:0000256" key="2">
    <source>
        <dbReference type="SAM" id="Phobius"/>
    </source>
</evidence>
<feature type="compositionally biased region" description="Basic and acidic residues" evidence="1">
    <location>
        <begin position="575"/>
        <end position="584"/>
    </location>
</feature>
<keyword evidence="2" id="KW-0472">Membrane</keyword>
<keyword evidence="4" id="KW-1185">Reference proteome</keyword>
<feature type="transmembrane region" description="Helical" evidence="2">
    <location>
        <begin position="49"/>
        <end position="72"/>
    </location>
</feature>
<dbReference type="AlphaFoldDB" id="A0A6A6PJS5"/>
<dbReference type="EMBL" id="MU001640">
    <property type="protein sequence ID" value="KAF2480252.1"/>
    <property type="molecule type" value="Genomic_DNA"/>
</dbReference>
<feature type="compositionally biased region" description="Polar residues" evidence="1">
    <location>
        <begin position="546"/>
        <end position="555"/>
    </location>
</feature>
<dbReference type="OrthoDB" id="5372451at2759"/>
<dbReference type="GeneID" id="54477222"/>
<evidence type="ECO:0000313" key="4">
    <source>
        <dbReference type="Proteomes" id="UP000799767"/>
    </source>
</evidence>
<name>A0A6A6PJS5_9PEZI</name>
<sequence>MKWWFLYGAGIESLLVVCAPSRIFAHVPLWTLLATFNLVYAVSSTSWLLHALFAAACYPLILFTALFEYPVLSAQARKWLRKGLLGLHFTKDTIALFNLPALEIDTDVSGLFVVRGLSISFSSLRIVAHGVELGLLLTNDIELALYTDEVDIRLFRRIDIGEVFGSIKGGKDEMTFGDMEASKTDDNDSMFQADTAFLQAAGHRSRPNLSQMKSHMTGGSYMRDSSVKQTLNDVTTVNPADAKADEQYEDMLKQIRTGSAIYEARQHIQNTWTGSDNDERALVCAHLQKVPSVPHPASQSIRVTTLQQISPPWLRRFLHRLPFLLRLLLMPLSHLHPIRISSICIAGSGGWMTNVLQEHLFKHHGSEDSQIRKLQQKVSSYLASANLCLQLTEVDAIGQVPLSAAFDINNYLQFNDINAHRIEPDTDTVESIIRLGGADASVSVPSFLLPHHEHLLPARPDMRDLQDQQEEADLADGKPKTVQAEKELKKMKQDEVDIHISVHVRLPAWFDQSLLNFIAALVKASKVIDMETASKDEEAELETDSKSAATSSSNEDAAAPRTPTTFKSFASGLRQDMKDGRTGESLKDLARELRHTTKEGMKKAAVQGLVNDGWIAKMVGKIAAKLEQAQGDVGYSGPLSIPLEPYRLLAEPASKLLP</sequence>